<organism evidence="2 3">
    <name type="scientific">Lentinula detonsa</name>
    <dbReference type="NCBI Taxonomy" id="2804962"/>
    <lineage>
        <taxon>Eukaryota</taxon>
        <taxon>Fungi</taxon>
        <taxon>Dikarya</taxon>
        <taxon>Basidiomycota</taxon>
        <taxon>Agaricomycotina</taxon>
        <taxon>Agaricomycetes</taxon>
        <taxon>Agaricomycetidae</taxon>
        <taxon>Agaricales</taxon>
        <taxon>Marasmiineae</taxon>
        <taxon>Omphalotaceae</taxon>
        <taxon>Lentinula</taxon>
    </lineage>
</organism>
<accession>A0A9W8P754</accession>
<evidence type="ECO:0000313" key="3">
    <source>
        <dbReference type="Proteomes" id="UP001142393"/>
    </source>
</evidence>
<comment type="caution">
    <text evidence="2">The sequence shown here is derived from an EMBL/GenBank/DDBJ whole genome shotgun (WGS) entry which is preliminary data.</text>
</comment>
<dbReference type="EMBL" id="JANVFU010000002">
    <property type="protein sequence ID" value="KAJ3748411.1"/>
    <property type="molecule type" value="Genomic_DNA"/>
</dbReference>
<evidence type="ECO:0000313" key="2">
    <source>
        <dbReference type="EMBL" id="KAJ3748411.1"/>
    </source>
</evidence>
<feature type="compositionally biased region" description="Acidic residues" evidence="1">
    <location>
        <begin position="99"/>
        <end position="117"/>
    </location>
</feature>
<feature type="region of interest" description="Disordered" evidence="1">
    <location>
        <begin position="95"/>
        <end position="117"/>
    </location>
</feature>
<name>A0A9W8P754_9AGAR</name>
<keyword evidence="3" id="KW-1185">Reference proteome</keyword>
<proteinExistence type="predicted"/>
<evidence type="ECO:0000256" key="1">
    <source>
        <dbReference type="SAM" id="MobiDB-lite"/>
    </source>
</evidence>
<gene>
    <name evidence="2" type="ORF">DFH05DRAFT_558779</name>
</gene>
<dbReference type="AlphaFoldDB" id="A0A9W8P754"/>
<reference evidence="2 3" key="1">
    <citation type="journal article" date="2023" name="Proc. Natl. Acad. Sci. U.S.A.">
        <title>A global phylogenomic analysis of the shiitake genus Lentinula.</title>
        <authorList>
            <person name="Sierra-Patev S."/>
            <person name="Min B."/>
            <person name="Naranjo-Ortiz M."/>
            <person name="Looney B."/>
            <person name="Konkel Z."/>
            <person name="Slot J.C."/>
            <person name="Sakamoto Y."/>
            <person name="Steenwyk J.L."/>
            <person name="Rokas A."/>
            <person name="Carro J."/>
            <person name="Camarero S."/>
            <person name="Ferreira P."/>
            <person name="Molpeceres G."/>
            <person name="Ruiz-Duenas F.J."/>
            <person name="Serrano A."/>
            <person name="Henrissat B."/>
            <person name="Drula E."/>
            <person name="Hughes K.W."/>
            <person name="Mata J.L."/>
            <person name="Ishikawa N.K."/>
            <person name="Vargas-Isla R."/>
            <person name="Ushijima S."/>
            <person name="Smith C.A."/>
            <person name="Donoghue J."/>
            <person name="Ahrendt S."/>
            <person name="Andreopoulos W."/>
            <person name="He G."/>
            <person name="LaButti K."/>
            <person name="Lipzen A."/>
            <person name="Ng V."/>
            <person name="Riley R."/>
            <person name="Sandor L."/>
            <person name="Barry K."/>
            <person name="Martinez A.T."/>
            <person name="Xiao Y."/>
            <person name="Gibbons J.G."/>
            <person name="Terashima K."/>
            <person name="Grigoriev I.V."/>
            <person name="Hibbett D."/>
        </authorList>
    </citation>
    <scope>NUCLEOTIDE SEQUENCE [LARGE SCALE GENOMIC DNA]</scope>
    <source>
        <strain evidence="2 3">TFB7810</strain>
    </source>
</reference>
<dbReference type="Proteomes" id="UP001142393">
    <property type="component" value="Unassembled WGS sequence"/>
</dbReference>
<protein>
    <submittedName>
        <fullName evidence="2">Uncharacterized protein</fullName>
    </submittedName>
</protein>
<sequence>MSSNYRCSFASFMPNMNQLDLTQWNDSSHRTVNKGFVCKNPGLTLSVPENPIKYQISVVPGSPLTADRVLNLHSNSHKGERVGSRITFAPDVSSMLYDESSESDTDSEYEESLAEDEDDAQYISIPSTSPFYHPPPKIRPCAYGICDVSFSCDAVAEEGSFQMQPPTLFNDSWEDSELPEPDIVHEKRSQLSVPGISENNLCLMRPLLTSSEIWELASLKPLPDVPQGIELEYDYDSDSESSCCTSNDSAEARNNVYISKSPVCAIAPPLDSRLVTPFVDYRRRNSRASIVSKSSFRGHFFKKETLAGSI</sequence>